<reference evidence="5" key="1">
    <citation type="journal article" date="2014" name="Int. J. Syst. Evol. Microbiol.">
        <title>Complete genome sequence of Corynebacterium casei LMG S-19264T (=DSM 44701T), isolated from a smear-ripened cheese.</title>
        <authorList>
            <consortium name="US DOE Joint Genome Institute (JGI-PGF)"/>
            <person name="Walter F."/>
            <person name="Albersmeier A."/>
            <person name="Kalinowski J."/>
            <person name="Ruckert C."/>
        </authorList>
    </citation>
    <scope>NUCLEOTIDE SEQUENCE</scope>
    <source>
        <strain evidence="5">CGMCC 4.7308</strain>
    </source>
</reference>
<dbReference type="GO" id="GO:0003677">
    <property type="term" value="F:DNA binding"/>
    <property type="evidence" value="ECO:0007669"/>
    <property type="project" value="InterPro"/>
</dbReference>
<dbReference type="CDD" id="cd06170">
    <property type="entry name" value="LuxR_C_like"/>
    <property type="match status" value="1"/>
</dbReference>
<gene>
    <name evidence="5" type="ORF">GCM10011594_04080</name>
</gene>
<feature type="domain" description="HTH luxR-type" evidence="4">
    <location>
        <begin position="881"/>
        <end position="946"/>
    </location>
</feature>
<keyword evidence="2" id="KW-0067">ATP-binding</keyword>
<accession>A0A917WBQ0</accession>
<dbReference type="Pfam" id="PF13191">
    <property type="entry name" value="AAA_16"/>
    <property type="match status" value="1"/>
</dbReference>
<dbReference type="Proteomes" id="UP000655208">
    <property type="component" value="Unassembled WGS sequence"/>
</dbReference>
<name>A0A917WBQ0_9ACTN</name>
<dbReference type="PANTHER" id="PTHR16305:SF35">
    <property type="entry name" value="TRANSCRIPTIONAL ACTIVATOR DOMAIN"/>
    <property type="match status" value="1"/>
</dbReference>
<dbReference type="RefSeq" id="WP_188939807.1">
    <property type="nucleotide sequence ID" value="NZ_BMNA01000001.1"/>
</dbReference>
<dbReference type="InterPro" id="IPR016032">
    <property type="entry name" value="Sig_transdc_resp-reg_C-effctor"/>
</dbReference>
<dbReference type="GO" id="GO:0006355">
    <property type="term" value="P:regulation of DNA-templated transcription"/>
    <property type="evidence" value="ECO:0007669"/>
    <property type="project" value="InterPro"/>
</dbReference>
<dbReference type="InterPro" id="IPR036388">
    <property type="entry name" value="WH-like_DNA-bd_sf"/>
</dbReference>
<organism evidence="5 6">
    <name type="scientific">Nakamurella endophytica</name>
    <dbReference type="NCBI Taxonomy" id="1748367"/>
    <lineage>
        <taxon>Bacteria</taxon>
        <taxon>Bacillati</taxon>
        <taxon>Actinomycetota</taxon>
        <taxon>Actinomycetes</taxon>
        <taxon>Nakamurellales</taxon>
        <taxon>Nakamurellaceae</taxon>
        <taxon>Nakamurella</taxon>
    </lineage>
</organism>
<sequence length="948" mass="100633">MDRPHSRSSALDTATAAQQRAPAGLGRPSAGSRIIGRDVEKAAIDQLISAVRDGVSGTLVLIGEPGIGKTELLHYAAVSAGGFHVATAVGVESESRLGFAGLHQLLLPYLDRVDELPEPQQEALTTAFGLRAGDPPDRFLIGLAALTLLNGVAAAGPVLCVVDDGQWLDRESLEAVAFVCRRLQMDGIGVLLALRGEPDPAVGLGAFHTLRIGGLPDVDAGRLVASRLAGRRLDPRVGQRIVADTGGNPLALSEVVDGLSADQLAGRMPLPAGLPLGSRLESLFLSRIRDLPTATRSLLLLISIAPTNDPAAVWRAAAAWQLTPSDADAAVAAEILTDGPEPVFRHPLIRTAVYSRATPAARRRAHAAMAEATDPDRDGDRRAWHLAEAAVGPDDDVAAELEAAADSGRQRGGWTAAAALLLRAASLSSDPGARAARLFASAQAQLRAGDLQAARLRLLESRPDLRSPLLRAEAARAEAFLLFASGRLATVPVLLLEAASTAAPLSPSTAREILFEALVTGIIGHHEQRDWTVVGIARTALDALGGVTAQLSVTETLMAALATRHAAGHEQAAPLLRAALLALCTAELPSHTNLSWAIPGSFAAAELWDDVHRKRLLQKLIADERRRGDLGSLHNSLRRYTRCDIAEGDLATAELRHAEASDISVAIGMPDYGFALRSELLAWQGREAELRAVAADVLGASGPRAHGTSYGNVVRYALTVLELSLGRYDAAEASALPLYEDDATPLSTTILPDLVEAAVRAGHPALADAALARLELRARASGTDWALGILARSRALLVDDATAEPLFRRAAEHLGRSLQRTEVARTQLLYGEWLRRDRRPTDARVQLRAAFDRFASMGAPLFADRARRELAATGERARRRSGPATTDLTPQERQVARLAALGHTNVEIATRLFVTTSTVEYHLSKIFRKLDVTSRRQLAGALGIAAAT</sequence>
<feature type="region of interest" description="Disordered" evidence="3">
    <location>
        <begin position="1"/>
        <end position="30"/>
    </location>
</feature>
<keyword evidence="6" id="KW-1185">Reference proteome</keyword>
<reference evidence="5" key="2">
    <citation type="submission" date="2020-09" db="EMBL/GenBank/DDBJ databases">
        <authorList>
            <person name="Sun Q."/>
            <person name="Zhou Y."/>
        </authorList>
    </citation>
    <scope>NUCLEOTIDE SEQUENCE</scope>
    <source>
        <strain evidence="5">CGMCC 4.7308</strain>
    </source>
</reference>
<dbReference type="PRINTS" id="PR00038">
    <property type="entry name" value="HTHLUXR"/>
</dbReference>
<evidence type="ECO:0000256" key="1">
    <source>
        <dbReference type="ARBA" id="ARBA00022741"/>
    </source>
</evidence>
<protein>
    <submittedName>
        <fullName evidence="5">LuxR family transcriptional regulator</fullName>
    </submittedName>
</protein>
<feature type="compositionally biased region" description="Polar residues" evidence="3">
    <location>
        <begin position="7"/>
        <end position="18"/>
    </location>
</feature>
<dbReference type="SUPFAM" id="SSF52540">
    <property type="entry name" value="P-loop containing nucleoside triphosphate hydrolases"/>
    <property type="match status" value="1"/>
</dbReference>
<proteinExistence type="predicted"/>
<dbReference type="GO" id="GO:0004016">
    <property type="term" value="F:adenylate cyclase activity"/>
    <property type="evidence" value="ECO:0007669"/>
    <property type="project" value="TreeGrafter"/>
</dbReference>
<evidence type="ECO:0000313" key="5">
    <source>
        <dbReference type="EMBL" id="GGL87625.1"/>
    </source>
</evidence>
<keyword evidence="1" id="KW-0547">Nucleotide-binding</keyword>
<comment type="caution">
    <text evidence="5">The sequence shown here is derived from an EMBL/GenBank/DDBJ whole genome shotgun (WGS) entry which is preliminary data.</text>
</comment>
<dbReference type="GO" id="GO:0005524">
    <property type="term" value="F:ATP binding"/>
    <property type="evidence" value="ECO:0007669"/>
    <property type="project" value="UniProtKB-KW"/>
</dbReference>
<dbReference type="EMBL" id="BMNA01000001">
    <property type="protein sequence ID" value="GGL87625.1"/>
    <property type="molecule type" value="Genomic_DNA"/>
</dbReference>
<dbReference type="PROSITE" id="PS50043">
    <property type="entry name" value="HTH_LUXR_2"/>
    <property type="match status" value="1"/>
</dbReference>
<evidence type="ECO:0000256" key="3">
    <source>
        <dbReference type="SAM" id="MobiDB-lite"/>
    </source>
</evidence>
<dbReference type="SUPFAM" id="SSF46894">
    <property type="entry name" value="C-terminal effector domain of the bipartite response regulators"/>
    <property type="match status" value="1"/>
</dbReference>
<dbReference type="Gene3D" id="3.40.50.300">
    <property type="entry name" value="P-loop containing nucleotide triphosphate hydrolases"/>
    <property type="match status" value="1"/>
</dbReference>
<evidence type="ECO:0000313" key="6">
    <source>
        <dbReference type="Proteomes" id="UP000655208"/>
    </source>
</evidence>
<dbReference type="InterPro" id="IPR000792">
    <property type="entry name" value="Tscrpt_reg_LuxR_C"/>
</dbReference>
<evidence type="ECO:0000259" key="4">
    <source>
        <dbReference type="PROSITE" id="PS50043"/>
    </source>
</evidence>
<dbReference type="Pfam" id="PF00196">
    <property type="entry name" value="GerE"/>
    <property type="match status" value="1"/>
</dbReference>
<evidence type="ECO:0000256" key="2">
    <source>
        <dbReference type="ARBA" id="ARBA00022840"/>
    </source>
</evidence>
<dbReference type="Gene3D" id="1.10.10.10">
    <property type="entry name" value="Winged helix-like DNA-binding domain superfamily/Winged helix DNA-binding domain"/>
    <property type="match status" value="1"/>
</dbReference>
<dbReference type="AlphaFoldDB" id="A0A917WBQ0"/>
<dbReference type="InterPro" id="IPR027417">
    <property type="entry name" value="P-loop_NTPase"/>
</dbReference>
<dbReference type="SMART" id="SM00421">
    <property type="entry name" value="HTH_LUXR"/>
    <property type="match status" value="1"/>
</dbReference>
<dbReference type="InterPro" id="IPR041664">
    <property type="entry name" value="AAA_16"/>
</dbReference>
<dbReference type="PANTHER" id="PTHR16305">
    <property type="entry name" value="TESTICULAR SOLUBLE ADENYLYL CYCLASE"/>
    <property type="match status" value="1"/>
</dbReference>
<dbReference type="GO" id="GO:0005737">
    <property type="term" value="C:cytoplasm"/>
    <property type="evidence" value="ECO:0007669"/>
    <property type="project" value="TreeGrafter"/>
</dbReference>